<evidence type="ECO:0000313" key="2">
    <source>
        <dbReference type="Proteomes" id="UP000000718"/>
    </source>
</evidence>
<dbReference type="EMBL" id="CP001147">
    <property type="protein sequence ID" value="ACI20710.1"/>
    <property type="molecule type" value="Genomic_DNA"/>
</dbReference>
<proteinExistence type="predicted"/>
<sequence length="37" mass="4313">MRWIATGDTQIDRIIFAAAGRKYPAPERYSKPINYLE</sequence>
<gene>
    <name evidence="1" type="ordered locus">THEYE_A1957</name>
</gene>
<dbReference type="InParanoid" id="B5YIB6"/>
<name>B5YIB6_THEYD</name>
<protein>
    <submittedName>
        <fullName evidence="1">Uncharacterized protein</fullName>
    </submittedName>
</protein>
<keyword evidence="2" id="KW-1185">Reference proteome</keyword>
<organism evidence="1 2">
    <name type="scientific">Thermodesulfovibrio yellowstonii (strain ATCC 51303 / DSM 11347 / YP87)</name>
    <dbReference type="NCBI Taxonomy" id="289376"/>
    <lineage>
        <taxon>Bacteria</taxon>
        <taxon>Pseudomonadati</taxon>
        <taxon>Nitrospirota</taxon>
        <taxon>Thermodesulfovibrionia</taxon>
        <taxon>Thermodesulfovibrionales</taxon>
        <taxon>Thermodesulfovibrionaceae</taxon>
        <taxon>Thermodesulfovibrio</taxon>
    </lineage>
</organism>
<dbReference type="AlphaFoldDB" id="B5YIB6"/>
<dbReference type="KEGG" id="tye:THEYE_A1957"/>
<accession>B5YIB6</accession>
<dbReference type="EnsemblBacteria" id="ACI20710">
    <property type="protein sequence ID" value="ACI20710"/>
    <property type="gene ID" value="THEYE_A1957"/>
</dbReference>
<reference evidence="1 2" key="2">
    <citation type="journal article" date="2015" name="Genome Announc.">
        <title>Genome Sequence of the Sulfate-Reducing Thermophilic Bacterium Thermodesulfovibrio yellowstonii Strain DSM 11347T (Phylum Nitrospirae).</title>
        <authorList>
            <person name="Bhatnagar S."/>
            <person name="Badger J.H."/>
            <person name="Madupu R."/>
            <person name="Khouri H.M."/>
            <person name="O'Connor E.M."/>
            <person name="Robb F.T."/>
            <person name="Ward N.L."/>
            <person name="Eisen J.A."/>
        </authorList>
    </citation>
    <scope>NUCLEOTIDE SEQUENCE [LARGE SCALE GENOMIC DNA]</scope>
    <source>
        <strain evidence="2">ATCC 51303 / DSM 11347 / YP87</strain>
    </source>
</reference>
<dbReference type="Proteomes" id="UP000000718">
    <property type="component" value="Chromosome"/>
</dbReference>
<reference evidence="2" key="1">
    <citation type="submission" date="2008-08" db="EMBL/GenBank/DDBJ databases">
        <title>The complete genome sequence of Thermodesulfovibrio yellowstonii strain ATCC 51303 / DSM 11347 / YP87.</title>
        <authorList>
            <person name="Dodson R.J."/>
            <person name="Durkin A.S."/>
            <person name="Wu M."/>
            <person name="Eisen J."/>
            <person name="Sutton G."/>
        </authorList>
    </citation>
    <scope>NUCLEOTIDE SEQUENCE [LARGE SCALE GENOMIC DNA]</scope>
    <source>
        <strain evidence="2">ATCC 51303 / DSM 11347 / YP87</strain>
    </source>
</reference>
<dbReference type="HOGENOM" id="CLU_3349825_0_0_0"/>
<evidence type="ECO:0000313" key="1">
    <source>
        <dbReference type="EMBL" id="ACI20710.1"/>
    </source>
</evidence>
<dbReference type="PATRIC" id="fig|289376.4.peg.1912"/>